<dbReference type="PIRSF" id="PIRSF000854">
    <property type="entry name" value="PEP_synthase"/>
    <property type="match status" value="1"/>
</dbReference>
<keyword evidence="9 15" id="KW-0547">Nucleotide-binding</keyword>
<evidence type="ECO:0000256" key="11">
    <source>
        <dbReference type="ARBA" id="ARBA00022840"/>
    </source>
</evidence>
<feature type="domain" description="Pyruvate phosphate dikinase AMP/ATP-binding" evidence="17">
    <location>
        <begin position="17"/>
        <end position="349"/>
    </location>
</feature>
<dbReference type="InterPro" id="IPR018274">
    <property type="entry name" value="PEP_util_AS"/>
</dbReference>
<evidence type="ECO:0000256" key="6">
    <source>
        <dbReference type="ARBA" id="ARBA00021623"/>
    </source>
</evidence>
<evidence type="ECO:0000256" key="3">
    <source>
        <dbReference type="ARBA" id="ARBA00004742"/>
    </source>
</evidence>
<organism evidence="19 20">
    <name type="scientific">Candidatus Roizmanbacteria bacterium RIFCSPHIGHO2_02_FULL_40_9</name>
    <dbReference type="NCBI Taxonomy" id="1802042"/>
    <lineage>
        <taxon>Bacteria</taxon>
        <taxon>Candidatus Roizmaniibacteriota</taxon>
    </lineage>
</organism>
<gene>
    <name evidence="19" type="ORF">A3D06_00735</name>
</gene>
<dbReference type="EC" id="2.7.9.2" evidence="5 15"/>
<dbReference type="Proteomes" id="UP000177027">
    <property type="component" value="Unassembled WGS sequence"/>
</dbReference>
<dbReference type="InterPro" id="IPR036637">
    <property type="entry name" value="Phosphohistidine_dom_sf"/>
</dbReference>
<dbReference type="PROSITE" id="PS00370">
    <property type="entry name" value="PEP_ENZYMES_PHOS_SITE"/>
    <property type="match status" value="1"/>
</dbReference>
<keyword evidence="8 15" id="KW-0479">Metal-binding</keyword>
<dbReference type="AlphaFoldDB" id="A0A1F7HCX0"/>
<dbReference type="InterPro" id="IPR002192">
    <property type="entry name" value="PPDK_AMP/ATP-bd"/>
</dbReference>
<feature type="domain" description="PEP-utilising enzyme C-terminal" evidence="18">
    <location>
        <begin position="477"/>
        <end position="768"/>
    </location>
</feature>
<dbReference type="EMBL" id="MFZS01000017">
    <property type="protein sequence ID" value="OGK29140.1"/>
    <property type="molecule type" value="Genomic_DNA"/>
</dbReference>
<dbReference type="InterPro" id="IPR006319">
    <property type="entry name" value="PEP_synth"/>
</dbReference>
<evidence type="ECO:0000259" key="18">
    <source>
        <dbReference type="Pfam" id="PF02896"/>
    </source>
</evidence>
<evidence type="ECO:0000256" key="10">
    <source>
        <dbReference type="ARBA" id="ARBA00022777"/>
    </source>
</evidence>
<comment type="caution">
    <text evidence="19">The sequence shown here is derived from an EMBL/GenBank/DDBJ whole genome shotgun (WGS) entry which is preliminary data.</text>
</comment>
<dbReference type="PANTHER" id="PTHR43030">
    <property type="entry name" value="PHOSPHOENOLPYRUVATE SYNTHASE"/>
    <property type="match status" value="1"/>
</dbReference>
<protein>
    <recommendedName>
        <fullName evidence="6 15">Phosphoenolpyruvate synthase</fullName>
        <shortName evidence="15">PEP synthase</shortName>
        <ecNumber evidence="5 15">2.7.9.2</ecNumber>
    </recommendedName>
    <alternativeName>
        <fullName evidence="13 15">Pyruvate, water dikinase</fullName>
    </alternativeName>
</protein>
<dbReference type="UniPathway" id="UPA00138"/>
<evidence type="ECO:0000259" key="16">
    <source>
        <dbReference type="Pfam" id="PF00391"/>
    </source>
</evidence>
<keyword evidence="11 15" id="KW-0067">ATP-binding</keyword>
<dbReference type="NCBIfam" id="TIGR01418">
    <property type="entry name" value="PEP_synth"/>
    <property type="match status" value="1"/>
</dbReference>
<comment type="catalytic activity">
    <reaction evidence="14 15">
        <text>pyruvate + ATP + H2O = phosphoenolpyruvate + AMP + phosphate + 2 H(+)</text>
        <dbReference type="Rhea" id="RHEA:11364"/>
        <dbReference type="ChEBI" id="CHEBI:15361"/>
        <dbReference type="ChEBI" id="CHEBI:15377"/>
        <dbReference type="ChEBI" id="CHEBI:15378"/>
        <dbReference type="ChEBI" id="CHEBI:30616"/>
        <dbReference type="ChEBI" id="CHEBI:43474"/>
        <dbReference type="ChEBI" id="CHEBI:58702"/>
        <dbReference type="ChEBI" id="CHEBI:456215"/>
        <dbReference type="EC" id="2.7.9.2"/>
    </reaction>
</comment>
<dbReference type="PANTHER" id="PTHR43030:SF1">
    <property type="entry name" value="PHOSPHOENOLPYRUVATE SYNTHASE"/>
    <property type="match status" value="1"/>
</dbReference>
<evidence type="ECO:0000313" key="19">
    <source>
        <dbReference type="EMBL" id="OGK29140.1"/>
    </source>
</evidence>
<dbReference type="InterPro" id="IPR008279">
    <property type="entry name" value="PEP-util_enz_mobile_dom"/>
</dbReference>
<name>A0A1F7HCX0_9BACT</name>
<evidence type="ECO:0000256" key="8">
    <source>
        <dbReference type="ARBA" id="ARBA00022723"/>
    </source>
</evidence>
<dbReference type="Gene3D" id="3.50.30.10">
    <property type="entry name" value="Phosphohistidine domain"/>
    <property type="match status" value="1"/>
</dbReference>
<dbReference type="Pfam" id="PF02896">
    <property type="entry name" value="PEP-utilizers_C"/>
    <property type="match status" value="1"/>
</dbReference>
<proteinExistence type="inferred from homology"/>
<evidence type="ECO:0000256" key="15">
    <source>
        <dbReference type="PIRNR" id="PIRNR000854"/>
    </source>
</evidence>
<evidence type="ECO:0000313" key="20">
    <source>
        <dbReference type="Proteomes" id="UP000177027"/>
    </source>
</evidence>
<dbReference type="InterPro" id="IPR000121">
    <property type="entry name" value="PEP_util_C"/>
</dbReference>
<dbReference type="SUPFAM" id="SSF51621">
    <property type="entry name" value="Phosphoenolpyruvate/pyruvate domain"/>
    <property type="match status" value="1"/>
</dbReference>
<reference evidence="19 20" key="1">
    <citation type="journal article" date="2016" name="Nat. Commun.">
        <title>Thousands of microbial genomes shed light on interconnected biogeochemical processes in an aquifer system.</title>
        <authorList>
            <person name="Anantharaman K."/>
            <person name="Brown C.T."/>
            <person name="Hug L.A."/>
            <person name="Sharon I."/>
            <person name="Castelle C.J."/>
            <person name="Probst A.J."/>
            <person name="Thomas B.C."/>
            <person name="Singh A."/>
            <person name="Wilkins M.J."/>
            <person name="Karaoz U."/>
            <person name="Brodie E.L."/>
            <person name="Williams K.H."/>
            <person name="Hubbard S.S."/>
            <person name="Banfield J.F."/>
        </authorList>
    </citation>
    <scope>NUCLEOTIDE SEQUENCE [LARGE SCALE GENOMIC DNA]</scope>
</reference>
<comment type="function">
    <text evidence="2 15">Catalyzes the phosphorylation of pyruvate to phosphoenolpyruvate.</text>
</comment>
<evidence type="ECO:0000256" key="14">
    <source>
        <dbReference type="ARBA" id="ARBA00047700"/>
    </source>
</evidence>
<dbReference type="SUPFAM" id="SSF56059">
    <property type="entry name" value="Glutathione synthetase ATP-binding domain-like"/>
    <property type="match status" value="1"/>
</dbReference>
<dbReference type="Pfam" id="PF01326">
    <property type="entry name" value="PPDK_N"/>
    <property type="match status" value="1"/>
</dbReference>
<dbReference type="Pfam" id="PF00391">
    <property type="entry name" value="PEP-utilizers"/>
    <property type="match status" value="1"/>
</dbReference>
<keyword evidence="7 15" id="KW-0808">Transferase</keyword>
<dbReference type="InterPro" id="IPR015813">
    <property type="entry name" value="Pyrv/PenolPyrv_kinase-like_dom"/>
</dbReference>
<evidence type="ECO:0000256" key="13">
    <source>
        <dbReference type="ARBA" id="ARBA00033470"/>
    </source>
</evidence>
<keyword evidence="10 15" id="KW-0418">Kinase</keyword>
<dbReference type="Gene3D" id="3.30.1490.20">
    <property type="entry name" value="ATP-grasp fold, A domain"/>
    <property type="match status" value="1"/>
</dbReference>
<comment type="cofactor">
    <cofactor evidence="1 15">
        <name>Mg(2+)</name>
        <dbReference type="ChEBI" id="CHEBI:18420"/>
    </cofactor>
</comment>
<dbReference type="PRINTS" id="PR01736">
    <property type="entry name" value="PHPHTRNFRASE"/>
</dbReference>
<comment type="similarity">
    <text evidence="4 15">Belongs to the PEP-utilizing enzyme family.</text>
</comment>
<dbReference type="GO" id="GO:0046872">
    <property type="term" value="F:metal ion binding"/>
    <property type="evidence" value="ECO:0007669"/>
    <property type="project" value="UniProtKB-KW"/>
</dbReference>
<evidence type="ECO:0000256" key="4">
    <source>
        <dbReference type="ARBA" id="ARBA00007837"/>
    </source>
</evidence>
<feature type="domain" description="PEP-utilising enzyme mobile" evidence="16">
    <location>
        <begin position="385"/>
        <end position="456"/>
    </location>
</feature>
<evidence type="ECO:0000256" key="5">
    <source>
        <dbReference type="ARBA" id="ARBA00011996"/>
    </source>
</evidence>
<evidence type="ECO:0000256" key="7">
    <source>
        <dbReference type="ARBA" id="ARBA00022679"/>
    </source>
</evidence>
<evidence type="ECO:0000256" key="12">
    <source>
        <dbReference type="ARBA" id="ARBA00022842"/>
    </source>
</evidence>
<dbReference type="GO" id="GO:0005524">
    <property type="term" value="F:ATP binding"/>
    <property type="evidence" value="ECO:0007669"/>
    <property type="project" value="UniProtKB-KW"/>
</dbReference>
<dbReference type="GO" id="GO:0006094">
    <property type="term" value="P:gluconeogenesis"/>
    <property type="evidence" value="ECO:0007669"/>
    <property type="project" value="UniProtKB-UniPathway"/>
</dbReference>
<accession>A0A1F7HCX0</accession>
<dbReference type="Gene3D" id="3.20.20.60">
    <property type="entry name" value="Phosphoenolpyruvate-binding domains"/>
    <property type="match status" value="1"/>
</dbReference>
<dbReference type="SUPFAM" id="SSF52009">
    <property type="entry name" value="Phosphohistidine domain"/>
    <property type="match status" value="1"/>
</dbReference>
<dbReference type="InterPro" id="IPR013815">
    <property type="entry name" value="ATP_grasp_subdomain_1"/>
</dbReference>
<sequence>MKKYILWFEEIDKNDTAIVGGKGANLGEMINSDFPVPYGFVLTAQAYFYVIYENNLEREIKHYLSVINFENPKELHDGSEAIRRLILSAHIPKDLLSDIHHYYAHLGSNEAKIYRKGTLHQVVKHVVSTYKAPVVAVRSSATAEDLPEASFAGQQETFLNVFGEHQLVQKVKECWASLFTERAMYYRYQKKFDHLKVGLAAVVQRMIESEKSGIAFSIDPVTNNRKTITIEAIYGLGEYIVGGTVTPDHYEVAKDTFSILKKEIKLQKVKLVKDSKGNKEVVLTKSIGEHQKLDDSQIVELAKVVKSIEDHYGFPQDIEWSFEKGKIYIVQSRPITTMKVKNVTAEASEAKVSSQKVLVKGAPASPGIGIGAPVIILSPNEIYKIQKGDVLVAPMTDPDYVPAMKKASAIVTELGGRTSHAAIVSRELGIPAIVGADGATKILKDHKEITVNGTSGEVYKGRLEIFESKEKKKPLTKSSMKTLTKIYLNLAQVDEAQKRSELNVDGVGLLRAEFMMADIGIHPKKIIKDGKQEYFIKKLTQNLLKVVKPFSPRPVVYRATDFKTNEYRNLKGGADYEPHEENPMIGFRGASRYVVWKDVFDMELEAVKRVREQGYTNLHLMIPFIRIPIELVQIKSIIREHGLDLHPSFKLWIMVEVPSTVLLLEDFIKIGIDGVSIGTNDLTMLILGVDRDNHEVSYIYSELNPAVEWALEKIVTTCRKHGVTVSVCGQAPSDYPDLAEKLVRWGATSLSLNADAIDRTRLLIHNVEKHLWHELKK</sequence>
<dbReference type="Gene3D" id="3.30.470.20">
    <property type="entry name" value="ATP-grasp fold, B domain"/>
    <property type="match status" value="1"/>
</dbReference>
<evidence type="ECO:0000256" key="2">
    <source>
        <dbReference type="ARBA" id="ARBA00002988"/>
    </source>
</evidence>
<dbReference type="InterPro" id="IPR040442">
    <property type="entry name" value="Pyrv_kinase-like_dom_sf"/>
</dbReference>
<evidence type="ECO:0000256" key="9">
    <source>
        <dbReference type="ARBA" id="ARBA00022741"/>
    </source>
</evidence>
<comment type="pathway">
    <text evidence="3 15">Carbohydrate biosynthesis; gluconeogenesis.</text>
</comment>
<dbReference type="GO" id="GO:0008986">
    <property type="term" value="F:pyruvate, water dikinase activity"/>
    <property type="evidence" value="ECO:0007669"/>
    <property type="project" value="UniProtKB-EC"/>
</dbReference>
<dbReference type="NCBIfam" id="NF005057">
    <property type="entry name" value="PRK06464.1"/>
    <property type="match status" value="1"/>
</dbReference>
<evidence type="ECO:0000256" key="1">
    <source>
        <dbReference type="ARBA" id="ARBA00001946"/>
    </source>
</evidence>
<keyword evidence="12 15" id="KW-0460">Magnesium</keyword>
<evidence type="ECO:0000259" key="17">
    <source>
        <dbReference type="Pfam" id="PF01326"/>
    </source>
</evidence>